<proteinExistence type="predicted"/>
<evidence type="ECO:0000313" key="3">
    <source>
        <dbReference type="Proteomes" id="UP000774617"/>
    </source>
</evidence>
<dbReference type="EMBL" id="JAGTJR010000001">
    <property type="protein sequence ID" value="KAH7065232.1"/>
    <property type="molecule type" value="Genomic_DNA"/>
</dbReference>
<evidence type="ECO:0000256" key="1">
    <source>
        <dbReference type="SAM" id="MobiDB-lite"/>
    </source>
</evidence>
<comment type="caution">
    <text evidence="2">The sequence shown here is derived from an EMBL/GenBank/DDBJ whole genome shotgun (WGS) entry which is preliminary data.</text>
</comment>
<sequence length="200" mass="22293">MPWRPLNQRNPPSAIRSQSGPATPNLALYRISPITRSSDWPSISPLRARPSLRASASCEATTVASPSSSTRRTSIFACLARPVAGRLSGPTKMLRFSALRSAPMGHIKKHTKCPGNVLQGCWRARALRDMNQEGREGCRSAVCFLMFNRHEGVYVLWGGQSVKNGVFRWSCSKFYVCSWHFFPTCWGSALAMWKTRQCGQ</sequence>
<protein>
    <submittedName>
        <fullName evidence="2">Uncharacterized protein</fullName>
    </submittedName>
</protein>
<feature type="region of interest" description="Disordered" evidence="1">
    <location>
        <begin position="1"/>
        <end position="22"/>
    </location>
</feature>
<reference evidence="2 3" key="1">
    <citation type="journal article" date="2021" name="Nat. Commun.">
        <title>Genetic determinants of endophytism in the Arabidopsis root mycobiome.</title>
        <authorList>
            <person name="Mesny F."/>
            <person name="Miyauchi S."/>
            <person name="Thiergart T."/>
            <person name="Pickel B."/>
            <person name="Atanasova L."/>
            <person name="Karlsson M."/>
            <person name="Huettel B."/>
            <person name="Barry K.W."/>
            <person name="Haridas S."/>
            <person name="Chen C."/>
            <person name="Bauer D."/>
            <person name="Andreopoulos W."/>
            <person name="Pangilinan J."/>
            <person name="LaButti K."/>
            <person name="Riley R."/>
            <person name="Lipzen A."/>
            <person name="Clum A."/>
            <person name="Drula E."/>
            <person name="Henrissat B."/>
            <person name="Kohler A."/>
            <person name="Grigoriev I.V."/>
            <person name="Martin F.M."/>
            <person name="Hacquard S."/>
        </authorList>
    </citation>
    <scope>NUCLEOTIDE SEQUENCE [LARGE SCALE GENOMIC DNA]</scope>
    <source>
        <strain evidence="2 3">MPI-SDFR-AT-0080</strain>
    </source>
</reference>
<feature type="compositionally biased region" description="Polar residues" evidence="1">
    <location>
        <begin position="7"/>
        <end position="22"/>
    </location>
</feature>
<evidence type="ECO:0000313" key="2">
    <source>
        <dbReference type="EMBL" id="KAH7065232.1"/>
    </source>
</evidence>
<organism evidence="2 3">
    <name type="scientific">Macrophomina phaseolina</name>
    <dbReference type="NCBI Taxonomy" id="35725"/>
    <lineage>
        <taxon>Eukaryota</taxon>
        <taxon>Fungi</taxon>
        <taxon>Dikarya</taxon>
        <taxon>Ascomycota</taxon>
        <taxon>Pezizomycotina</taxon>
        <taxon>Dothideomycetes</taxon>
        <taxon>Dothideomycetes incertae sedis</taxon>
        <taxon>Botryosphaeriales</taxon>
        <taxon>Botryosphaeriaceae</taxon>
        <taxon>Macrophomina</taxon>
    </lineage>
</organism>
<gene>
    <name evidence="2" type="ORF">B0J12DRAFT_28520</name>
</gene>
<accession>A0ABQ8GY07</accession>
<keyword evidence="3" id="KW-1185">Reference proteome</keyword>
<name>A0ABQ8GY07_9PEZI</name>
<dbReference type="Proteomes" id="UP000774617">
    <property type="component" value="Unassembled WGS sequence"/>
</dbReference>